<sequence>MPIIAYHAEERSPSAGQVLICLPIGCLVRLLSRGCQTKPIAAFRAWPRKHPCHSAIMLAEAVILQFVRLAASVE</sequence>
<reference evidence="1 2" key="1">
    <citation type="submission" date="2021-07" db="EMBL/GenBank/DDBJ databases">
        <authorList>
            <person name="Palmer J.M."/>
        </authorList>
    </citation>
    <scope>NUCLEOTIDE SEQUENCE [LARGE SCALE GENOMIC DNA]</scope>
    <source>
        <strain evidence="1 2">AT_MEX2019</strain>
        <tissue evidence="1">Muscle</tissue>
    </source>
</reference>
<keyword evidence="2" id="KW-1185">Reference proteome</keyword>
<dbReference type="EMBL" id="JAHUTI010011889">
    <property type="protein sequence ID" value="MED6236408.1"/>
    <property type="molecule type" value="Genomic_DNA"/>
</dbReference>
<evidence type="ECO:0000313" key="1">
    <source>
        <dbReference type="EMBL" id="MED6236408.1"/>
    </source>
</evidence>
<protein>
    <submittedName>
        <fullName evidence="1">Uncharacterized protein</fullName>
    </submittedName>
</protein>
<evidence type="ECO:0000313" key="2">
    <source>
        <dbReference type="Proteomes" id="UP001345963"/>
    </source>
</evidence>
<accession>A0ABU7AEU9</accession>
<proteinExistence type="predicted"/>
<organism evidence="1 2">
    <name type="scientific">Ataeniobius toweri</name>
    <dbReference type="NCBI Taxonomy" id="208326"/>
    <lineage>
        <taxon>Eukaryota</taxon>
        <taxon>Metazoa</taxon>
        <taxon>Chordata</taxon>
        <taxon>Craniata</taxon>
        <taxon>Vertebrata</taxon>
        <taxon>Euteleostomi</taxon>
        <taxon>Actinopterygii</taxon>
        <taxon>Neopterygii</taxon>
        <taxon>Teleostei</taxon>
        <taxon>Neoteleostei</taxon>
        <taxon>Acanthomorphata</taxon>
        <taxon>Ovalentaria</taxon>
        <taxon>Atherinomorphae</taxon>
        <taxon>Cyprinodontiformes</taxon>
        <taxon>Goodeidae</taxon>
        <taxon>Ataeniobius</taxon>
    </lineage>
</organism>
<dbReference type="Proteomes" id="UP001345963">
    <property type="component" value="Unassembled WGS sequence"/>
</dbReference>
<name>A0ABU7AEU9_9TELE</name>
<comment type="caution">
    <text evidence="1">The sequence shown here is derived from an EMBL/GenBank/DDBJ whole genome shotgun (WGS) entry which is preliminary data.</text>
</comment>
<gene>
    <name evidence="1" type="ORF">ATANTOWER_008744</name>
</gene>